<gene>
    <name evidence="2" type="ORF">FB45DRAFT_894598</name>
</gene>
<feature type="signal peptide" evidence="1">
    <location>
        <begin position="1"/>
        <end position="19"/>
    </location>
</feature>
<keyword evidence="3" id="KW-1185">Reference proteome</keyword>
<proteinExistence type="predicted"/>
<evidence type="ECO:0000313" key="3">
    <source>
        <dbReference type="Proteomes" id="UP001221142"/>
    </source>
</evidence>
<evidence type="ECO:0000256" key="1">
    <source>
        <dbReference type="SAM" id="SignalP"/>
    </source>
</evidence>
<evidence type="ECO:0000313" key="2">
    <source>
        <dbReference type="EMBL" id="KAJ7647845.1"/>
    </source>
</evidence>
<reference evidence="2" key="1">
    <citation type="submission" date="2023-03" db="EMBL/GenBank/DDBJ databases">
        <title>Massive genome expansion in bonnet fungi (Mycena s.s.) driven by repeated elements and novel gene families across ecological guilds.</title>
        <authorList>
            <consortium name="Lawrence Berkeley National Laboratory"/>
            <person name="Harder C.B."/>
            <person name="Miyauchi S."/>
            <person name="Viragh M."/>
            <person name="Kuo A."/>
            <person name="Thoen E."/>
            <person name="Andreopoulos B."/>
            <person name="Lu D."/>
            <person name="Skrede I."/>
            <person name="Drula E."/>
            <person name="Henrissat B."/>
            <person name="Morin E."/>
            <person name="Kohler A."/>
            <person name="Barry K."/>
            <person name="LaButti K."/>
            <person name="Morin E."/>
            <person name="Salamov A."/>
            <person name="Lipzen A."/>
            <person name="Mereny Z."/>
            <person name="Hegedus B."/>
            <person name="Baldrian P."/>
            <person name="Stursova M."/>
            <person name="Weitz H."/>
            <person name="Taylor A."/>
            <person name="Grigoriev I.V."/>
            <person name="Nagy L.G."/>
            <person name="Martin F."/>
            <person name="Kauserud H."/>
        </authorList>
    </citation>
    <scope>NUCLEOTIDE SEQUENCE</scope>
    <source>
        <strain evidence="2">9284</strain>
    </source>
</reference>
<comment type="caution">
    <text evidence="2">The sequence shown here is derived from an EMBL/GenBank/DDBJ whole genome shotgun (WGS) entry which is preliminary data.</text>
</comment>
<dbReference type="EMBL" id="JARKIF010000002">
    <property type="protein sequence ID" value="KAJ7647845.1"/>
    <property type="molecule type" value="Genomic_DNA"/>
</dbReference>
<protein>
    <submittedName>
        <fullName evidence="2">Uncharacterized protein</fullName>
    </submittedName>
</protein>
<name>A0AAD7CGA8_9AGAR</name>
<accession>A0AAD7CGA8</accession>
<keyword evidence="1" id="KW-0732">Signal</keyword>
<sequence>MKLFTSCLALLALVHHVSAQTWYFLTFTTPAGSYITSYSGSFVAPPLPQAATYYLWPGLQPPGNAGVLQAVLDGRSGEWWIGDGYCCSDPSLAWGSGFNVPNGQTVNFGFSVNSVSSGTWSTSLSSSGGGSATGSFALPTHQMNQAILAIELYDVAWTFGQFAFSNVVITANTTSTSWCTNGPSNYQNAAVVTKTTPVAIVSGGTTTCKISSIVLVQPA</sequence>
<dbReference type="Proteomes" id="UP001221142">
    <property type="component" value="Unassembled WGS sequence"/>
</dbReference>
<dbReference type="AlphaFoldDB" id="A0AAD7CGA8"/>
<organism evidence="2 3">
    <name type="scientific">Roridomyces roridus</name>
    <dbReference type="NCBI Taxonomy" id="1738132"/>
    <lineage>
        <taxon>Eukaryota</taxon>
        <taxon>Fungi</taxon>
        <taxon>Dikarya</taxon>
        <taxon>Basidiomycota</taxon>
        <taxon>Agaricomycotina</taxon>
        <taxon>Agaricomycetes</taxon>
        <taxon>Agaricomycetidae</taxon>
        <taxon>Agaricales</taxon>
        <taxon>Marasmiineae</taxon>
        <taxon>Mycenaceae</taxon>
        <taxon>Roridomyces</taxon>
    </lineage>
</organism>
<feature type="chain" id="PRO_5042122914" evidence="1">
    <location>
        <begin position="20"/>
        <end position="219"/>
    </location>
</feature>